<comment type="caution">
    <text evidence="1">The sequence shown here is derived from an EMBL/GenBank/DDBJ whole genome shotgun (WGS) entry which is preliminary data.</text>
</comment>
<organism evidence="1 2">
    <name type="scientific">Dermacentor silvarum</name>
    <name type="common">Tick</name>
    <dbReference type="NCBI Taxonomy" id="543639"/>
    <lineage>
        <taxon>Eukaryota</taxon>
        <taxon>Metazoa</taxon>
        <taxon>Ecdysozoa</taxon>
        <taxon>Arthropoda</taxon>
        <taxon>Chelicerata</taxon>
        <taxon>Arachnida</taxon>
        <taxon>Acari</taxon>
        <taxon>Parasitiformes</taxon>
        <taxon>Ixodida</taxon>
        <taxon>Ixodoidea</taxon>
        <taxon>Ixodidae</taxon>
        <taxon>Rhipicephalinae</taxon>
        <taxon>Dermacentor</taxon>
    </lineage>
</organism>
<reference evidence="1" key="1">
    <citation type="submission" date="2020-05" db="EMBL/GenBank/DDBJ databases">
        <title>Large-scale comparative analyses of tick genomes elucidate their genetic diversity and vector capacities.</title>
        <authorList>
            <person name="Jia N."/>
            <person name="Wang J."/>
            <person name="Shi W."/>
            <person name="Du L."/>
            <person name="Sun Y."/>
            <person name="Zhan W."/>
            <person name="Jiang J."/>
            <person name="Wang Q."/>
            <person name="Zhang B."/>
            <person name="Ji P."/>
            <person name="Sakyi L.B."/>
            <person name="Cui X."/>
            <person name="Yuan T."/>
            <person name="Jiang B."/>
            <person name="Yang W."/>
            <person name="Lam T.T.-Y."/>
            <person name="Chang Q."/>
            <person name="Ding S."/>
            <person name="Wang X."/>
            <person name="Zhu J."/>
            <person name="Ruan X."/>
            <person name="Zhao L."/>
            <person name="Wei J."/>
            <person name="Que T."/>
            <person name="Du C."/>
            <person name="Cheng J."/>
            <person name="Dai P."/>
            <person name="Han X."/>
            <person name="Huang E."/>
            <person name="Gao Y."/>
            <person name="Liu J."/>
            <person name="Shao H."/>
            <person name="Ye R."/>
            <person name="Li L."/>
            <person name="Wei W."/>
            <person name="Wang X."/>
            <person name="Wang C."/>
            <person name="Yang T."/>
            <person name="Huo Q."/>
            <person name="Li W."/>
            <person name="Guo W."/>
            <person name="Chen H."/>
            <person name="Zhou L."/>
            <person name="Ni X."/>
            <person name="Tian J."/>
            <person name="Zhou Y."/>
            <person name="Sheng Y."/>
            <person name="Liu T."/>
            <person name="Pan Y."/>
            <person name="Xia L."/>
            <person name="Li J."/>
            <person name="Zhao F."/>
            <person name="Cao W."/>
        </authorList>
    </citation>
    <scope>NUCLEOTIDE SEQUENCE</scope>
    <source>
        <strain evidence="1">Dsil-2018</strain>
    </source>
</reference>
<evidence type="ECO:0000313" key="2">
    <source>
        <dbReference type="Proteomes" id="UP000821865"/>
    </source>
</evidence>
<keyword evidence="2" id="KW-1185">Reference proteome</keyword>
<sequence length="264" mass="28686">MRATGPKGCGLVFALPSRASERNSCEEADSTLASREVPFRAMSPVTGVELLYIRATMKRAAYPSSLFVVLEAANTVKAVEVDPSSVPDADSVHDEARLDMHLREKKRESRTLSSGGSGKPKRESRALFGVKLTREGGGAGRLHWPRGFERGAVGRARPLSTRPQTGGAPVRGAHKSIAGPMPFYGIRVRWKLELASGHSPGTLAPVAGGPMLMNDGCRPSVFCGARARRRRQFTRFPRAHCRDKSVFRSCGKRGEKRAAAIHRK</sequence>
<accession>A0ACB8E1H4</accession>
<dbReference type="Proteomes" id="UP000821865">
    <property type="component" value="Chromosome 1"/>
</dbReference>
<name>A0ACB8E1H4_DERSI</name>
<evidence type="ECO:0000313" key="1">
    <source>
        <dbReference type="EMBL" id="KAH7980742.1"/>
    </source>
</evidence>
<proteinExistence type="predicted"/>
<dbReference type="EMBL" id="CM023470">
    <property type="protein sequence ID" value="KAH7980742.1"/>
    <property type="molecule type" value="Genomic_DNA"/>
</dbReference>
<protein>
    <submittedName>
        <fullName evidence="1">Uncharacterized protein</fullName>
    </submittedName>
</protein>
<gene>
    <name evidence="1" type="ORF">HPB49_018781</name>
</gene>